<reference evidence="1 2" key="1">
    <citation type="submission" date="2017-01" db="EMBL/GenBank/DDBJ databases">
        <title>The cable genome- insights into the physiology and evolution of filamentous bacteria capable of sulfide oxidation via long distance electron transfer.</title>
        <authorList>
            <person name="Schreiber L."/>
            <person name="Bjerg J.T."/>
            <person name="Boggild A."/>
            <person name="Van De Vossenberg J."/>
            <person name="Meysman F."/>
            <person name="Nielsen L.P."/>
            <person name="Schramm A."/>
            <person name="Kjeldsen K.U."/>
        </authorList>
    </citation>
    <scope>NUCLEOTIDE SEQUENCE [LARGE SCALE GENOMIC DNA]</scope>
    <source>
        <strain evidence="1">MCF</strain>
    </source>
</reference>
<proteinExistence type="predicted"/>
<protein>
    <recommendedName>
        <fullName evidence="3">Restriction endonuclease</fullName>
    </recommendedName>
</protein>
<dbReference type="EMBL" id="MTKO01000095">
    <property type="protein sequence ID" value="RWX44409.1"/>
    <property type="molecule type" value="Genomic_DNA"/>
</dbReference>
<dbReference type="Proteomes" id="UP000287853">
    <property type="component" value="Unassembled WGS sequence"/>
</dbReference>
<evidence type="ECO:0000313" key="1">
    <source>
        <dbReference type="EMBL" id="RWX44409.1"/>
    </source>
</evidence>
<accession>A0A3S3QH68</accession>
<keyword evidence="2" id="KW-1185">Reference proteome</keyword>
<dbReference type="AlphaFoldDB" id="A0A3S3QH68"/>
<comment type="caution">
    <text evidence="1">The sequence shown here is derived from an EMBL/GenBank/DDBJ whole genome shotgun (WGS) entry which is preliminary data.</text>
</comment>
<organism evidence="1 2">
    <name type="scientific">Candidatus Electrothrix aarhusensis</name>
    <dbReference type="NCBI Taxonomy" id="1859131"/>
    <lineage>
        <taxon>Bacteria</taxon>
        <taxon>Pseudomonadati</taxon>
        <taxon>Thermodesulfobacteriota</taxon>
        <taxon>Desulfobulbia</taxon>
        <taxon>Desulfobulbales</taxon>
        <taxon>Desulfobulbaceae</taxon>
        <taxon>Candidatus Electrothrix</taxon>
    </lineage>
</organism>
<evidence type="ECO:0000313" key="2">
    <source>
        <dbReference type="Proteomes" id="UP000287853"/>
    </source>
</evidence>
<gene>
    <name evidence="1" type="ORF">H206_02127</name>
</gene>
<evidence type="ECO:0008006" key="3">
    <source>
        <dbReference type="Google" id="ProtNLM"/>
    </source>
</evidence>
<name>A0A3S3QH68_9BACT</name>
<sequence length="101" mass="11570">MNFENFLHIIWKQKPAGYDGFEGLVAKLLERLTGQCFYLSLSGRQEGRDLASNSLMVECKRYDDSTSLKSDELLLDEPVFSPCEIFQDHVELGHLFQEPLA</sequence>